<comment type="caution">
    <text evidence="2">The sequence shown here is derived from an EMBL/GenBank/DDBJ whole genome shotgun (WGS) entry which is preliminary data.</text>
</comment>
<protein>
    <submittedName>
        <fullName evidence="2">Uncharacterized protein</fullName>
    </submittedName>
</protein>
<accession>A0A645J4Q2</accession>
<reference evidence="2" key="1">
    <citation type="submission" date="2019-08" db="EMBL/GenBank/DDBJ databases">
        <authorList>
            <person name="Kucharzyk K."/>
            <person name="Murdoch R.W."/>
            <person name="Higgins S."/>
            <person name="Loffler F."/>
        </authorList>
    </citation>
    <scope>NUCLEOTIDE SEQUENCE</scope>
</reference>
<evidence type="ECO:0000313" key="2">
    <source>
        <dbReference type="EMBL" id="MPN58621.1"/>
    </source>
</evidence>
<evidence type="ECO:0000256" key="1">
    <source>
        <dbReference type="SAM" id="MobiDB-lite"/>
    </source>
</evidence>
<organism evidence="2">
    <name type="scientific">bioreactor metagenome</name>
    <dbReference type="NCBI Taxonomy" id="1076179"/>
    <lineage>
        <taxon>unclassified sequences</taxon>
        <taxon>metagenomes</taxon>
        <taxon>ecological metagenomes</taxon>
    </lineage>
</organism>
<sequence>MRNIYTIQGRNLPEETPAAEEPQQTAQPQKTPGGPDLDSLLDDVMGAKASPKGQQTPPEEQVFSVNEILSSGTPTSEASSPSVGIPSGLDSIIDDILRGI</sequence>
<feature type="region of interest" description="Disordered" evidence="1">
    <location>
        <begin position="1"/>
        <end position="89"/>
    </location>
</feature>
<gene>
    <name evidence="2" type="ORF">SDC9_206328</name>
</gene>
<dbReference type="AlphaFoldDB" id="A0A645J4Q2"/>
<feature type="compositionally biased region" description="Polar residues" evidence="1">
    <location>
        <begin position="52"/>
        <end position="82"/>
    </location>
</feature>
<dbReference type="EMBL" id="VSSQ01131545">
    <property type="protein sequence ID" value="MPN58621.1"/>
    <property type="molecule type" value="Genomic_DNA"/>
</dbReference>
<proteinExistence type="predicted"/>
<feature type="compositionally biased region" description="Low complexity" evidence="1">
    <location>
        <begin position="14"/>
        <end position="29"/>
    </location>
</feature>
<name>A0A645J4Q2_9ZZZZ</name>